<proteinExistence type="predicted"/>
<evidence type="ECO:0000259" key="1">
    <source>
        <dbReference type="PROSITE" id="PS50846"/>
    </source>
</evidence>
<dbReference type="Proteomes" id="UP000004754">
    <property type="component" value="Unassembled WGS sequence"/>
</dbReference>
<dbReference type="SUPFAM" id="SSF55008">
    <property type="entry name" value="HMA, heavy metal-associated domain"/>
    <property type="match status" value="1"/>
</dbReference>
<keyword evidence="3" id="KW-1185">Reference proteome</keyword>
<dbReference type="GO" id="GO:0046872">
    <property type="term" value="F:metal ion binding"/>
    <property type="evidence" value="ECO:0007669"/>
    <property type="project" value="InterPro"/>
</dbReference>
<dbReference type="InterPro" id="IPR006121">
    <property type="entry name" value="HMA_dom"/>
</dbReference>
<name>E6MES3_9FIRM</name>
<evidence type="ECO:0000313" key="2">
    <source>
        <dbReference type="EMBL" id="EFV02421.1"/>
    </source>
</evidence>
<evidence type="ECO:0000313" key="3">
    <source>
        <dbReference type="Proteomes" id="UP000004754"/>
    </source>
</evidence>
<gene>
    <name evidence="2" type="ORF">HMP0721_0516</name>
</gene>
<dbReference type="STRING" id="887929.HMP0721_0516"/>
<dbReference type="OrthoDB" id="9813965at2"/>
<protein>
    <submittedName>
        <fullName evidence="2">Heavy metal-associated domain protein</fullName>
    </submittedName>
</protein>
<feature type="domain" description="HMA" evidence="1">
    <location>
        <begin position="53"/>
        <end position="117"/>
    </location>
</feature>
<dbReference type="RefSeq" id="WP_006597935.1">
    <property type="nucleotide sequence ID" value="NZ_GL622359.1"/>
</dbReference>
<dbReference type="EMBL" id="AEQN01000008">
    <property type="protein sequence ID" value="EFV02421.1"/>
    <property type="molecule type" value="Genomic_DNA"/>
</dbReference>
<sequence>MAATIIIIAVLAVAVIIGVRSARKRFSSEGSCCASGGEAIIAEEKKLNSKKIGEKRIHIEGMTCENCQKRIERQLNRIDGVVAHVDWKQKRAEVELEKEVSDEEMTRVIERLDYRVTGIESVD</sequence>
<dbReference type="CDD" id="cd00371">
    <property type="entry name" value="HMA"/>
    <property type="match status" value="1"/>
</dbReference>
<reference evidence="2 3" key="1">
    <citation type="submission" date="2010-12" db="EMBL/GenBank/DDBJ databases">
        <authorList>
            <person name="Muzny D."/>
            <person name="Qin X."/>
            <person name="Deng J."/>
            <person name="Jiang H."/>
            <person name="Liu Y."/>
            <person name="Qu J."/>
            <person name="Song X.-Z."/>
            <person name="Zhang L."/>
            <person name="Thornton R."/>
            <person name="Coyle M."/>
            <person name="Francisco L."/>
            <person name="Jackson L."/>
            <person name="Javaid M."/>
            <person name="Korchina V."/>
            <person name="Kovar C."/>
            <person name="Mata R."/>
            <person name="Mathew T."/>
            <person name="Ngo R."/>
            <person name="Nguyen L."/>
            <person name="Nguyen N."/>
            <person name="Okwuonu G."/>
            <person name="Ongeri F."/>
            <person name="Pham C."/>
            <person name="Simmons D."/>
            <person name="Wilczek-Boney K."/>
            <person name="Hale W."/>
            <person name="Jakkamsetti A."/>
            <person name="Pham P."/>
            <person name="Ruth R."/>
            <person name="San Lucas F."/>
            <person name="Warren J."/>
            <person name="Zhang J."/>
            <person name="Zhao Z."/>
            <person name="Zhou C."/>
            <person name="Zhu D."/>
            <person name="Lee S."/>
            <person name="Bess C."/>
            <person name="Blankenburg K."/>
            <person name="Forbes L."/>
            <person name="Fu Q."/>
            <person name="Gubbala S."/>
            <person name="Hirani K."/>
            <person name="Jayaseelan J.C."/>
            <person name="Lara F."/>
            <person name="Munidasa M."/>
            <person name="Palculict T."/>
            <person name="Patil S."/>
            <person name="Pu L.-L."/>
            <person name="Saada N."/>
            <person name="Tang L."/>
            <person name="Weissenberger G."/>
            <person name="Zhu Y."/>
            <person name="Hemphill L."/>
            <person name="Shang Y."/>
            <person name="Youmans B."/>
            <person name="Ayvaz T."/>
            <person name="Ross M."/>
            <person name="Santibanez J."/>
            <person name="Aqrawi P."/>
            <person name="Gross S."/>
            <person name="Joshi V."/>
            <person name="Fowler G."/>
            <person name="Nazareth L."/>
            <person name="Reid J."/>
            <person name="Worley K."/>
            <person name="Petrosino J."/>
            <person name="Highlander S."/>
            <person name="Gibbs R."/>
        </authorList>
    </citation>
    <scope>NUCLEOTIDE SEQUENCE [LARGE SCALE GENOMIC DNA]</scope>
    <source>
        <strain evidence="2 3">ATCC 23263</strain>
    </source>
</reference>
<dbReference type="eggNOG" id="COG2608">
    <property type="taxonomic scope" value="Bacteria"/>
</dbReference>
<dbReference type="PROSITE" id="PS50846">
    <property type="entry name" value="HMA_2"/>
    <property type="match status" value="1"/>
</dbReference>
<dbReference type="Pfam" id="PF00403">
    <property type="entry name" value="HMA"/>
    <property type="match status" value="1"/>
</dbReference>
<dbReference type="AlphaFoldDB" id="E6MES3"/>
<dbReference type="InterPro" id="IPR036163">
    <property type="entry name" value="HMA_dom_sf"/>
</dbReference>
<organism evidence="2 3">
    <name type="scientific">Pseudoramibacter alactolyticus ATCC 23263</name>
    <dbReference type="NCBI Taxonomy" id="887929"/>
    <lineage>
        <taxon>Bacteria</taxon>
        <taxon>Bacillati</taxon>
        <taxon>Bacillota</taxon>
        <taxon>Clostridia</taxon>
        <taxon>Eubacteriales</taxon>
        <taxon>Eubacteriaceae</taxon>
        <taxon>Pseudoramibacter</taxon>
    </lineage>
</organism>
<comment type="caution">
    <text evidence="2">The sequence shown here is derived from an EMBL/GenBank/DDBJ whole genome shotgun (WGS) entry which is preliminary data.</text>
</comment>
<accession>E6MES3</accession>
<dbReference type="Gene3D" id="3.30.70.100">
    <property type="match status" value="1"/>
</dbReference>
<dbReference type="HOGENOM" id="CLU_138400_0_0_9"/>